<dbReference type="InterPro" id="IPR053206">
    <property type="entry name" value="Dimeric_xanthone_biosynth"/>
</dbReference>
<proteinExistence type="predicted"/>
<dbReference type="GeneID" id="20707744"/>
<gene>
    <name evidence="1" type="ORF">VDAG_06281</name>
</gene>
<dbReference type="Proteomes" id="UP000001611">
    <property type="component" value="Unassembled WGS sequence"/>
</dbReference>
<sequence length="278" mass="32451">MADVYADHPFPLTASPAYEGKKLSKAFEPDMFERVAGEMACVHNMIVRGLNSIYLQAPHIPLPEVPAFIQYSLIWYKLVHLHHSCEESDFFQTISGETGIMSGNVEQHHAFQEELVTFYLYLKECANDPTQFSGNRILSSIDSFGRVWCNTLPRRFQRSLVYKGLASRRWGNWRPDFLKTARRTWFVCLLRYCRHPRLKCLKQEEMGLVAGLPWCFSNHDIAFEEGNWSKWPPAPGVVKFICRSVDFWLHRDWWKFAACDRHGRQRPLRFVPRPKPAG</sequence>
<dbReference type="PANTHER" id="PTHR38048">
    <property type="entry name" value="EXPRESSED PROTEIN"/>
    <property type="match status" value="1"/>
</dbReference>
<dbReference type="KEGG" id="vda:VDAG_06281"/>
<keyword evidence="2" id="KW-1185">Reference proteome</keyword>
<dbReference type="OrthoDB" id="58416at2759"/>
<dbReference type="PANTHER" id="PTHR38048:SF2">
    <property type="entry name" value="HEMERYTHRIN-LIKE DOMAIN-CONTAINING PROTEIN"/>
    <property type="match status" value="1"/>
</dbReference>
<reference evidence="2" key="2">
    <citation type="journal article" date="2011" name="PLoS Pathog.">
        <title>Comparative genomics yields insights into niche adaptation of plant vascular wilt pathogens.</title>
        <authorList>
            <person name="Klosterman S.J."/>
            <person name="Subbarao K.V."/>
            <person name="Kang S."/>
            <person name="Veronese P."/>
            <person name="Gold S.E."/>
            <person name="Thomma B.P.H.J."/>
            <person name="Chen Z."/>
            <person name="Henrissat B."/>
            <person name="Lee Y.-H."/>
            <person name="Park J."/>
            <person name="Garcia-Pedrajas M.D."/>
            <person name="Barbara D.J."/>
            <person name="Anchieta A."/>
            <person name="de Jonge R."/>
            <person name="Santhanam P."/>
            <person name="Maruthachalam K."/>
            <person name="Atallah Z."/>
            <person name="Amyotte S.G."/>
            <person name="Paz Z."/>
            <person name="Inderbitzin P."/>
            <person name="Hayes R.J."/>
            <person name="Heiman D.I."/>
            <person name="Young S."/>
            <person name="Zeng Q."/>
            <person name="Engels R."/>
            <person name="Galagan J."/>
            <person name="Cuomo C.A."/>
            <person name="Dobinson K.F."/>
            <person name="Ma L.-J."/>
        </authorList>
    </citation>
    <scope>NUCLEOTIDE SEQUENCE [LARGE SCALE GENOMIC DNA]</scope>
    <source>
        <strain evidence="2">VdLs.17 / ATCC MYA-4575 / FGSC 10137</strain>
    </source>
</reference>
<organism evidence="1 2">
    <name type="scientific">Verticillium dahliae (strain VdLs.17 / ATCC MYA-4575 / FGSC 10137)</name>
    <name type="common">Verticillium wilt</name>
    <dbReference type="NCBI Taxonomy" id="498257"/>
    <lineage>
        <taxon>Eukaryota</taxon>
        <taxon>Fungi</taxon>
        <taxon>Dikarya</taxon>
        <taxon>Ascomycota</taxon>
        <taxon>Pezizomycotina</taxon>
        <taxon>Sordariomycetes</taxon>
        <taxon>Hypocreomycetidae</taxon>
        <taxon>Glomerellales</taxon>
        <taxon>Plectosphaerellaceae</taxon>
        <taxon>Verticillium</taxon>
    </lineage>
</organism>
<accession>G2X814</accession>
<dbReference type="EMBL" id="DS572707">
    <property type="protein sequence ID" value="EGY15427.1"/>
    <property type="molecule type" value="Genomic_DNA"/>
</dbReference>
<dbReference type="HOGENOM" id="CLU_066708_0_0_1"/>
<dbReference type="AlphaFoldDB" id="G2X814"/>
<dbReference type="InParanoid" id="G2X814"/>
<dbReference type="RefSeq" id="XP_009657590.1">
    <property type="nucleotide sequence ID" value="XM_009659295.1"/>
</dbReference>
<protein>
    <submittedName>
        <fullName evidence="1">Hemerythrin HHE cation binding domain-containing protein</fullName>
    </submittedName>
</protein>
<evidence type="ECO:0000313" key="1">
    <source>
        <dbReference type="EMBL" id="EGY15427.1"/>
    </source>
</evidence>
<name>G2X814_VERDV</name>
<dbReference type="OMA" id="NEMAFAH"/>
<dbReference type="eggNOG" id="ENOG502SKMW">
    <property type="taxonomic scope" value="Eukaryota"/>
</dbReference>
<evidence type="ECO:0000313" key="2">
    <source>
        <dbReference type="Proteomes" id="UP000001611"/>
    </source>
</evidence>
<reference evidence="1 2" key="1">
    <citation type="submission" date="2008-03" db="EMBL/GenBank/DDBJ databases">
        <title>The Genome Sequence of Verticillium dahliae VdLs.17.</title>
        <authorList>
            <consortium name="The Broad Institute Genome Sequencing Platform"/>
            <person name="Ma L.-J.J."/>
            <person name="Klosterman S.J."/>
            <person name="Subbarao K."/>
            <person name="Dobinson K."/>
            <person name="Veronese P."/>
            <person name="Kang S."/>
            <person name="Gold S.E."/>
            <person name="Young S."/>
            <person name="Jaffe D."/>
            <person name="Gnerre S."/>
            <person name="Berlin A."/>
            <person name="Heiman D."/>
            <person name="Hepburn T."/>
            <person name="Sykes S."/>
            <person name="Alvarado L."/>
            <person name="Kodira C.D."/>
            <person name="Lander E."/>
            <person name="Galagan J."/>
            <person name="Nusbaum C."/>
            <person name="Birren B."/>
        </authorList>
    </citation>
    <scope>NUCLEOTIDE SEQUENCE [LARGE SCALE GENOMIC DNA]</scope>
    <source>
        <strain evidence="2">VdLs.17 / ATCC MYA-4575 / FGSC 10137</strain>
    </source>
</reference>